<comment type="caution">
    <text evidence="5">The sequence shown here is derived from an EMBL/GenBank/DDBJ whole genome shotgun (WGS) entry which is preliminary data.</text>
</comment>
<dbReference type="AlphaFoldDB" id="A0A2P4Q0M9"/>
<evidence type="ECO:0000256" key="2">
    <source>
        <dbReference type="ARBA" id="ARBA00004613"/>
    </source>
</evidence>
<dbReference type="Proteomes" id="UP000018888">
    <property type="component" value="Unassembled WGS sequence"/>
</dbReference>
<dbReference type="EMBL" id="AUPC02000111">
    <property type="protein sequence ID" value="POG71201.1"/>
    <property type="molecule type" value="Genomic_DNA"/>
</dbReference>
<organism evidence="5 6">
    <name type="scientific">Rhizophagus irregularis (strain DAOM 181602 / DAOM 197198 / MUCL 43194)</name>
    <name type="common">Arbuscular mycorrhizal fungus</name>
    <name type="synonym">Glomus intraradices</name>
    <dbReference type="NCBI Taxonomy" id="747089"/>
    <lineage>
        <taxon>Eukaryota</taxon>
        <taxon>Fungi</taxon>
        <taxon>Fungi incertae sedis</taxon>
        <taxon>Mucoromycota</taxon>
        <taxon>Glomeromycotina</taxon>
        <taxon>Glomeromycetes</taxon>
        <taxon>Glomerales</taxon>
        <taxon>Glomeraceae</taxon>
        <taxon>Rhizophagus</taxon>
    </lineage>
</organism>
<proteinExistence type="predicted"/>
<name>A0A2P4Q0M9_RHIID</name>
<evidence type="ECO:0000259" key="4">
    <source>
        <dbReference type="Pfam" id="PF20147"/>
    </source>
</evidence>
<evidence type="ECO:0000313" key="5">
    <source>
        <dbReference type="EMBL" id="POG71201.1"/>
    </source>
</evidence>
<dbReference type="VEuPathDB" id="FungiDB:RhiirFUN_004904"/>
<reference evidence="5 6" key="2">
    <citation type="journal article" date="2018" name="New Phytol.">
        <title>High intraspecific genome diversity in the model arbuscular mycorrhizal symbiont Rhizophagus irregularis.</title>
        <authorList>
            <person name="Chen E.C.H."/>
            <person name="Morin E."/>
            <person name="Beaudet D."/>
            <person name="Noel J."/>
            <person name="Yildirir G."/>
            <person name="Ndikumana S."/>
            <person name="Charron P."/>
            <person name="St-Onge C."/>
            <person name="Giorgi J."/>
            <person name="Kruger M."/>
            <person name="Marton T."/>
            <person name="Ropars J."/>
            <person name="Grigoriev I.V."/>
            <person name="Hainaut M."/>
            <person name="Henrissat B."/>
            <person name="Roux C."/>
            <person name="Martin F."/>
            <person name="Corradi N."/>
        </authorList>
    </citation>
    <scope>NUCLEOTIDE SEQUENCE [LARGE SCALE GENOMIC DNA]</scope>
    <source>
        <strain evidence="5 6">DAOM 197198</strain>
    </source>
</reference>
<protein>
    <recommendedName>
        <fullName evidence="4">Crinkler effector protein N-terminal domain-containing protein</fullName>
    </recommendedName>
</protein>
<accession>A0A2P4Q0M9</accession>
<gene>
    <name evidence="5" type="ORF">GLOIN_2v1794374</name>
</gene>
<dbReference type="Pfam" id="PF20147">
    <property type="entry name" value="Crinkler"/>
    <property type="match status" value="1"/>
</dbReference>
<keyword evidence="6" id="KW-1185">Reference proteome</keyword>
<reference evidence="5 6" key="1">
    <citation type="journal article" date="2013" name="Proc. Natl. Acad. Sci. U.S.A.">
        <title>Genome of an arbuscular mycorrhizal fungus provides insight into the oldest plant symbiosis.</title>
        <authorList>
            <person name="Tisserant E."/>
            <person name="Malbreil M."/>
            <person name="Kuo A."/>
            <person name="Kohler A."/>
            <person name="Symeonidi A."/>
            <person name="Balestrini R."/>
            <person name="Charron P."/>
            <person name="Duensing N."/>
            <person name="Frei Dit Frey N."/>
            <person name="Gianinazzi-Pearson V."/>
            <person name="Gilbert L.B."/>
            <person name="Handa Y."/>
            <person name="Herr J.R."/>
            <person name="Hijri M."/>
            <person name="Koul R."/>
            <person name="Kawaguchi M."/>
            <person name="Krajinski F."/>
            <person name="Lammers P.J."/>
            <person name="Masclaux F.G."/>
            <person name="Murat C."/>
            <person name="Morin E."/>
            <person name="Ndikumana S."/>
            <person name="Pagni M."/>
            <person name="Petitpierre D."/>
            <person name="Requena N."/>
            <person name="Rosikiewicz P."/>
            <person name="Riley R."/>
            <person name="Saito K."/>
            <person name="San Clemente H."/>
            <person name="Shapiro H."/>
            <person name="van Tuinen D."/>
            <person name="Becard G."/>
            <person name="Bonfante P."/>
            <person name="Paszkowski U."/>
            <person name="Shachar-Hill Y.Y."/>
            <person name="Tuskan G.A."/>
            <person name="Young P.W."/>
            <person name="Sanders I.R."/>
            <person name="Henrissat B."/>
            <person name="Rensing S.A."/>
            <person name="Grigoriev I.V."/>
            <person name="Corradi N."/>
            <person name="Roux C."/>
            <person name="Martin F."/>
        </authorList>
    </citation>
    <scope>NUCLEOTIDE SEQUENCE [LARGE SCALE GENOMIC DNA]</scope>
    <source>
        <strain evidence="5 6">DAOM 197198</strain>
    </source>
</reference>
<dbReference type="InterPro" id="IPR045379">
    <property type="entry name" value="Crinkler_N"/>
</dbReference>
<dbReference type="VEuPathDB" id="FungiDB:RhiirFUN_004903"/>
<sequence length="464" mass="53526">MVANLKNILNYISSIKFFCYIVSTKVENTLEITGRSDTSIAKLKNLIYEKKRRVFKNEFEACDLILWKVDISAEGFKEHPYHHTTTCYCHGYCLKGANTCANISKPGDKMPFMERNIDKAIVRITRNIKCHLSKSKSKTDYDILVSGGAPGIGLKSNNQHLFVFLHIDEFQLIDEWESNAVMKRKMEEKLLFKEMINGLVLYMFSPSHIFVQPFLSGTAPQFVNFMKESSKVSFGFVNCPQLSFKAMLKIANHHAQKFDAEKFDCDLEKVFQVQNDMYWQSWETFVANYDAFRTNLLIKCGKESARLSELYRGTHGTQSTLDIEVELKELSVCCAKQQFPCVELTDKKSNSIDWVKGENVIVNGTSALWEDAFVIRKKVQNNKKNKKYILILHQCKYYLSGMYYTAEDFNNKHRKNLLVSASTTKKLQNILFKRQHITVAFMIQPFGDPISTPDCLVIMKSNFK</sequence>
<evidence type="ECO:0000256" key="1">
    <source>
        <dbReference type="ARBA" id="ARBA00004340"/>
    </source>
</evidence>
<dbReference type="GO" id="GO:0005576">
    <property type="term" value="C:extracellular region"/>
    <property type="evidence" value="ECO:0007669"/>
    <property type="project" value="UniProtKB-SubCell"/>
</dbReference>
<feature type="domain" description="Crinkler effector protein N-terminal" evidence="4">
    <location>
        <begin position="15"/>
        <end position="74"/>
    </location>
</feature>
<keyword evidence="3" id="KW-0964">Secreted</keyword>
<dbReference type="GO" id="GO:0043657">
    <property type="term" value="C:host cell"/>
    <property type="evidence" value="ECO:0007669"/>
    <property type="project" value="UniProtKB-SubCell"/>
</dbReference>
<comment type="subcellular location">
    <subcellularLocation>
        <location evidence="1">Host cell</location>
    </subcellularLocation>
    <subcellularLocation>
        <location evidence="2">Secreted</location>
    </subcellularLocation>
</comment>
<evidence type="ECO:0000313" key="6">
    <source>
        <dbReference type="Proteomes" id="UP000018888"/>
    </source>
</evidence>
<evidence type="ECO:0000256" key="3">
    <source>
        <dbReference type="ARBA" id="ARBA00022525"/>
    </source>
</evidence>